<dbReference type="InterPro" id="IPR001841">
    <property type="entry name" value="Znf_RING"/>
</dbReference>
<keyword evidence="11" id="KW-0808">Transferase</keyword>
<evidence type="ECO:0000256" key="30">
    <source>
        <dbReference type="ARBA" id="ARBA00081847"/>
    </source>
</evidence>
<dbReference type="FunFam" id="3.40.50.1100:FF:000049">
    <property type="entry name" value="Cysteine synthase, putative"/>
    <property type="match status" value="1"/>
</dbReference>
<comment type="subcellular location">
    <subcellularLocation>
        <location evidence="2">Mitochondrion</location>
    </subcellularLocation>
</comment>
<evidence type="ECO:0000256" key="31">
    <source>
        <dbReference type="PROSITE-ProRule" id="PRU00175"/>
    </source>
</evidence>
<evidence type="ECO:0000256" key="28">
    <source>
        <dbReference type="ARBA" id="ARBA00078262"/>
    </source>
</evidence>
<dbReference type="GO" id="GO:0005739">
    <property type="term" value="C:mitochondrion"/>
    <property type="evidence" value="ECO:0007669"/>
    <property type="project" value="UniProtKB-SubCell"/>
</dbReference>
<evidence type="ECO:0000256" key="20">
    <source>
        <dbReference type="ARBA" id="ARBA00023128"/>
    </source>
</evidence>
<keyword evidence="18" id="KW-0809">Transit peptide</keyword>
<reference evidence="36 37" key="2">
    <citation type="journal article" date="2016" name="Front. Microbiol.">
        <title>Genome and transcriptome sequences reveal the specific parasitism of the nematophagous Purpureocillium lilacinum 36-1.</title>
        <authorList>
            <person name="Xie J."/>
            <person name="Li S."/>
            <person name="Mo C."/>
            <person name="Xiao X."/>
            <person name="Peng D."/>
            <person name="Wang G."/>
            <person name="Xiao Y."/>
        </authorList>
    </citation>
    <scope>NUCLEOTIDE SEQUENCE [LARGE SCALE GENOMIC DNA]</scope>
    <source>
        <strain evidence="36 37">36-1</strain>
    </source>
</reference>
<keyword evidence="15" id="KW-0862">Zinc</keyword>
<dbReference type="GO" id="GO:0004124">
    <property type="term" value="F:cysteine synthase activity"/>
    <property type="evidence" value="ECO:0007669"/>
    <property type="project" value="UniProtKB-EC"/>
</dbReference>
<name>A0A2U3EJS0_PURLI</name>
<dbReference type="Gene3D" id="3.90.226.10">
    <property type="entry name" value="2-enoyl-CoA Hydratase, Chain A, domain 1"/>
    <property type="match status" value="1"/>
</dbReference>
<feature type="compositionally biased region" description="Basic and acidic residues" evidence="33">
    <location>
        <begin position="708"/>
        <end position="720"/>
    </location>
</feature>
<dbReference type="Pfam" id="PF00291">
    <property type="entry name" value="PALP"/>
    <property type="match status" value="1"/>
</dbReference>
<evidence type="ECO:0000256" key="18">
    <source>
        <dbReference type="ARBA" id="ARBA00022946"/>
    </source>
</evidence>
<dbReference type="Proteomes" id="UP001287286">
    <property type="component" value="Unassembled WGS sequence"/>
</dbReference>
<evidence type="ECO:0000256" key="23">
    <source>
        <dbReference type="ARBA" id="ARBA00047931"/>
    </source>
</evidence>
<dbReference type="InterPro" id="IPR050214">
    <property type="entry name" value="Cys_Synth/Cystath_Beta-Synth"/>
</dbReference>
<dbReference type="SMART" id="SM00184">
    <property type="entry name" value="RING"/>
    <property type="match status" value="1"/>
</dbReference>
<evidence type="ECO:0000313" key="38">
    <source>
        <dbReference type="Proteomes" id="UP001287286"/>
    </source>
</evidence>
<comment type="function">
    <text evidence="25">Catalyzes the conversion of O-succinyl-L-serine into cysteine, the last step in the cysteine biosynthesis pathway. Can also use O-acetyl-L-serine.</text>
</comment>
<gene>
    <name evidence="36" type="ORF">PCL_08078</name>
    <name evidence="35" type="ORF">Purlil1_3086</name>
</gene>
<dbReference type="PROSITE" id="PS00518">
    <property type="entry name" value="ZF_RING_1"/>
    <property type="match status" value="1"/>
</dbReference>
<evidence type="ECO:0000313" key="35">
    <source>
        <dbReference type="EMBL" id="KAK4092465.1"/>
    </source>
</evidence>
<dbReference type="Gene3D" id="2.30.30.40">
    <property type="entry name" value="SH3 Domains"/>
    <property type="match status" value="1"/>
</dbReference>
<reference evidence="35" key="3">
    <citation type="submission" date="2023-11" db="EMBL/GenBank/DDBJ databases">
        <authorList>
            <person name="Beijen E."/>
            <person name="Ohm R.A."/>
        </authorList>
    </citation>
    <scope>NUCLEOTIDE SEQUENCE</scope>
    <source>
        <strain evidence="35">CBS 150709</strain>
    </source>
</reference>
<evidence type="ECO:0000256" key="10">
    <source>
        <dbReference type="ARBA" id="ARBA00022605"/>
    </source>
</evidence>
<feature type="region of interest" description="Disordered" evidence="33">
    <location>
        <begin position="666"/>
        <end position="817"/>
    </location>
</feature>
<dbReference type="SUPFAM" id="SSF50044">
    <property type="entry name" value="SH3-domain"/>
    <property type="match status" value="1"/>
</dbReference>
<dbReference type="Gene3D" id="1.10.12.10">
    <property type="entry name" value="Lyase 2-enoyl-coa Hydratase, Chain A, domain 2"/>
    <property type="match status" value="1"/>
</dbReference>
<dbReference type="SMART" id="SM00326">
    <property type="entry name" value="SH3"/>
    <property type="match status" value="1"/>
</dbReference>
<evidence type="ECO:0000256" key="21">
    <source>
        <dbReference type="ARBA" id="ARBA00023192"/>
    </source>
</evidence>
<evidence type="ECO:0000256" key="14">
    <source>
        <dbReference type="ARBA" id="ARBA00022832"/>
    </source>
</evidence>
<dbReference type="PROSITE" id="PS00901">
    <property type="entry name" value="CYS_SYNTHASE"/>
    <property type="match status" value="1"/>
</dbReference>
<dbReference type="InterPro" id="IPR018376">
    <property type="entry name" value="Enoyl-CoA_hyd/isom_CS"/>
</dbReference>
<dbReference type="SUPFAM" id="SSF52096">
    <property type="entry name" value="ClpP/crotonase"/>
    <property type="match status" value="1"/>
</dbReference>
<dbReference type="SUPFAM" id="SSF53686">
    <property type="entry name" value="Tryptophan synthase beta subunit-like PLP-dependent enzymes"/>
    <property type="match status" value="1"/>
</dbReference>
<feature type="domain" description="RING-type" evidence="34">
    <location>
        <begin position="586"/>
        <end position="642"/>
    </location>
</feature>
<evidence type="ECO:0000256" key="2">
    <source>
        <dbReference type="ARBA" id="ARBA00004173"/>
    </source>
</evidence>
<evidence type="ECO:0000313" key="36">
    <source>
        <dbReference type="EMBL" id="PWI74764.1"/>
    </source>
</evidence>
<comment type="catalytic activity">
    <reaction evidence="24">
        <text>O-succinyl-L-serine + hydrogen sulfide = L-cysteine + succinate</text>
        <dbReference type="Rhea" id="RHEA:53816"/>
        <dbReference type="ChEBI" id="CHEBI:29919"/>
        <dbReference type="ChEBI" id="CHEBI:30031"/>
        <dbReference type="ChEBI" id="CHEBI:35235"/>
        <dbReference type="ChEBI" id="CHEBI:136856"/>
    </reaction>
</comment>
<keyword evidence="22" id="KW-0456">Lyase</keyword>
<keyword evidence="9" id="KW-0728">SH3 domain</keyword>
<feature type="compositionally biased region" description="Low complexity" evidence="33">
    <location>
        <begin position="901"/>
        <end position="921"/>
    </location>
</feature>
<evidence type="ECO:0000259" key="34">
    <source>
        <dbReference type="PROSITE" id="PS50089"/>
    </source>
</evidence>
<evidence type="ECO:0000256" key="19">
    <source>
        <dbReference type="ARBA" id="ARBA00023098"/>
    </source>
</evidence>
<keyword evidence="12" id="KW-0479">Metal-binding</keyword>
<dbReference type="InterPro" id="IPR014748">
    <property type="entry name" value="Enoyl-CoA_hydra_C"/>
</dbReference>
<feature type="region of interest" description="Disordered" evidence="33">
    <location>
        <begin position="834"/>
        <end position="853"/>
    </location>
</feature>
<keyword evidence="14" id="KW-0276">Fatty acid metabolism</keyword>
<evidence type="ECO:0000256" key="26">
    <source>
        <dbReference type="ARBA" id="ARBA00072087"/>
    </source>
</evidence>
<organism evidence="36 37">
    <name type="scientific">Purpureocillium lilacinum</name>
    <name type="common">Paecilomyces lilacinus</name>
    <dbReference type="NCBI Taxonomy" id="33203"/>
    <lineage>
        <taxon>Eukaryota</taxon>
        <taxon>Fungi</taxon>
        <taxon>Dikarya</taxon>
        <taxon>Ascomycota</taxon>
        <taxon>Pezizomycotina</taxon>
        <taxon>Sordariomycetes</taxon>
        <taxon>Hypocreomycetidae</taxon>
        <taxon>Hypocreales</taxon>
        <taxon>Ophiocordycipitaceae</taxon>
        <taxon>Purpureocillium</taxon>
    </lineage>
</organism>
<keyword evidence="38" id="KW-1185">Reference proteome</keyword>
<keyword evidence="16" id="KW-0832">Ubl conjugation</keyword>
<evidence type="ECO:0000256" key="5">
    <source>
        <dbReference type="ARBA" id="ARBA00007103"/>
    </source>
</evidence>
<dbReference type="InterPro" id="IPR017907">
    <property type="entry name" value="Znf_RING_CS"/>
</dbReference>
<dbReference type="InterPro" id="IPR001452">
    <property type="entry name" value="SH3_domain"/>
</dbReference>
<evidence type="ECO:0000256" key="32">
    <source>
        <dbReference type="RuleBase" id="RU003707"/>
    </source>
</evidence>
<dbReference type="InterPro" id="IPR043145">
    <property type="entry name" value="Znf_ZZ_sf"/>
</dbReference>
<protein>
    <recommendedName>
        <fullName evidence="26">Cysteine synthase 1</fullName>
        <ecNumber evidence="8">2.5.1.47</ecNumber>
        <ecNumber evidence="7">4.2.1.17</ecNumber>
    </recommendedName>
    <alternativeName>
        <fullName evidence="28">O-acetylserine (thiol)-lyase 1</fullName>
    </alternativeName>
    <alternativeName>
        <fullName evidence="29">O-acetylserine sulfhydrylase 1</fullName>
    </alternativeName>
    <alternativeName>
        <fullName evidence="30">O-succinylserine sulfhydrylase</fullName>
    </alternativeName>
    <alternativeName>
        <fullName evidence="27">Probable enoyl-CoA hydratase, mitochondrial</fullName>
    </alternativeName>
</protein>
<evidence type="ECO:0000256" key="7">
    <source>
        <dbReference type="ARBA" id="ARBA00012076"/>
    </source>
</evidence>
<feature type="compositionally biased region" description="Basic and acidic residues" evidence="33">
    <location>
        <begin position="670"/>
        <end position="684"/>
    </location>
</feature>
<dbReference type="Pfam" id="PF00378">
    <property type="entry name" value="ECH_1"/>
    <property type="match status" value="1"/>
</dbReference>
<accession>A0A2U3EJS0</accession>
<feature type="compositionally biased region" description="Low complexity" evidence="33">
    <location>
        <begin position="949"/>
        <end position="959"/>
    </location>
</feature>
<evidence type="ECO:0000256" key="29">
    <source>
        <dbReference type="ARBA" id="ARBA00079147"/>
    </source>
</evidence>
<evidence type="ECO:0000256" key="17">
    <source>
        <dbReference type="ARBA" id="ARBA00022898"/>
    </source>
</evidence>
<evidence type="ECO:0000256" key="22">
    <source>
        <dbReference type="ARBA" id="ARBA00023239"/>
    </source>
</evidence>
<feature type="region of interest" description="Disordered" evidence="33">
    <location>
        <begin position="861"/>
        <end position="1058"/>
    </location>
</feature>
<dbReference type="GO" id="GO:0008270">
    <property type="term" value="F:zinc ion binding"/>
    <property type="evidence" value="ECO:0007669"/>
    <property type="project" value="UniProtKB-KW"/>
</dbReference>
<dbReference type="CDD" id="cd01561">
    <property type="entry name" value="CBS_like"/>
    <property type="match status" value="1"/>
</dbReference>
<keyword evidence="19" id="KW-0443">Lipid metabolism</keyword>
<feature type="region of interest" description="Disordered" evidence="33">
    <location>
        <begin position="98"/>
        <end position="143"/>
    </location>
</feature>
<keyword evidence="13 31" id="KW-0863">Zinc-finger</keyword>
<dbReference type="FunFam" id="3.40.50.1100:FF:000011">
    <property type="entry name" value="Cysteine synthase (o-acetylserine)"/>
    <property type="match status" value="1"/>
</dbReference>
<evidence type="ECO:0000256" key="3">
    <source>
        <dbReference type="ARBA" id="ARBA00004962"/>
    </source>
</evidence>
<evidence type="ECO:0000256" key="27">
    <source>
        <dbReference type="ARBA" id="ARBA00073937"/>
    </source>
</evidence>
<comment type="similarity">
    <text evidence="6">Belongs to the SH3RF family.</text>
</comment>
<keyword evidence="21" id="KW-0198">Cysteine biosynthesis</keyword>
<dbReference type="FunFam" id="3.90.226.10:FF:000019">
    <property type="entry name" value="Enoyl-CoA hydratase, mitochondrial"/>
    <property type="match status" value="1"/>
</dbReference>
<comment type="cofactor">
    <cofactor evidence="1">
        <name>pyridoxal 5'-phosphate</name>
        <dbReference type="ChEBI" id="CHEBI:597326"/>
    </cofactor>
</comment>
<dbReference type="PROSITE" id="PS50089">
    <property type="entry name" value="ZF_RING_2"/>
    <property type="match status" value="1"/>
</dbReference>
<feature type="compositionally biased region" description="Basic and acidic residues" evidence="33">
    <location>
        <begin position="781"/>
        <end position="801"/>
    </location>
</feature>
<dbReference type="SUPFAM" id="SSF57850">
    <property type="entry name" value="RING/U-box"/>
    <property type="match status" value="1"/>
</dbReference>
<dbReference type="InterPro" id="IPR001926">
    <property type="entry name" value="TrpB-like_PALP"/>
</dbReference>
<feature type="compositionally biased region" description="Basic and acidic residues" evidence="33">
    <location>
        <begin position="736"/>
        <end position="773"/>
    </location>
</feature>
<dbReference type="Pfam" id="PF00097">
    <property type="entry name" value="zf-C3HC4"/>
    <property type="match status" value="1"/>
</dbReference>
<dbReference type="EC" id="2.5.1.47" evidence="8"/>
<feature type="compositionally biased region" description="Polar residues" evidence="33">
    <location>
        <begin position="129"/>
        <end position="139"/>
    </location>
</feature>
<dbReference type="InterPro" id="IPR001216">
    <property type="entry name" value="P-phosphate_BS"/>
</dbReference>
<dbReference type="EC" id="4.2.1.17" evidence="7"/>
<evidence type="ECO:0000256" key="9">
    <source>
        <dbReference type="ARBA" id="ARBA00022443"/>
    </source>
</evidence>
<evidence type="ECO:0000256" key="15">
    <source>
        <dbReference type="ARBA" id="ARBA00022833"/>
    </source>
</evidence>
<comment type="caution">
    <text evidence="36">The sequence shown here is derived from an EMBL/GenBank/DDBJ whole genome shotgun (WGS) entry which is preliminary data.</text>
</comment>
<evidence type="ECO:0000256" key="4">
    <source>
        <dbReference type="ARBA" id="ARBA00005254"/>
    </source>
</evidence>
<comment type="similarity">
    <text evidence="5">Belongs to the cysteine synthase/cystathionine beta-synthase family.</text>
</comment>
<comment type="similarity">
    <text evidence="4 32">Belongs to the enoyl-CoA hydratase/isomerase family.</text>
</comment>
<evidence type="ECO:0000256" key="24">
    <source>
        <dbReference type="ARBA" id="ARBA00050981"/>
    </source>
</evidence>
<comment type="pathway">
    <text evidence="3">Amino-acid biosynthesis; L-cysteine biosynthesis; L-cysteine from L-serine: step 2/2.</text>
</comment>
<dbReference type="Proteomes" id="UP000245956">
    <property type="component" value="Unassembled WGS sequence"/>
</dbReference>
<evidence type="ECO:0000256" key="8">
    <source>
        <dbReference type="ARBA" id="ARBA00012681"/>
    </source>
</evidence>
<dbReference type="InterPro" id="IPR036052">
    <property type="entry name" value="TrpB-like_PALP_sf"/>
</dbReference>
<dbReference type="InterPro" id="IPR013083">
    <property type="entry name" value="Znf_RING/FYVE/PHD"/>
</dbReference>
<feature type="compositionally biased region" description="Polar residues" evidence="33">
    <location>
        <begin position="1016"/>
        <end position="1026"/>
    </location>
</feature>
<dbReference type="NCBIfam" id="NF007989">
    <property type="entry name" value="PRK10717.1"/>
    <property type="match status" value="1"/>
</dbReference>
<comment type="catalytic activity">
    <reaction evidence="23">
        <text>O-acetyl-L-serine + hydrogen sulfide = L-cysteine + acetate</text>
        <dbReference type="Rhea" id="RHEA:14829"/>
        <dbReference type="ChEBI" id="CHEBI:29919"/>
        <dbReference type="ChEBI" id="CHEBI:30089"/>
        <dbReference type="ChEBI" id="CHEBI:35235"/>
        <dbReference type="ChEBI" id="CHEBI:58340"/>
        <dbReference type="EC" id="2.5.1.47"/>
    </reaction>
</comment>
<dbReference type="PROSITE" id="PS00166">
    <property type="entry name" value="ENOYL_COA_HYDRATASE"/>
    <property type="match status" value="1"/>
</dbReference>
<dbReference type="GO" id="GO:0006535">
    <property type="term" value="P:cysteine biosynthetic process from serine"/>
    <property type="evidence" value="ECO:0007669"/>
    <property type="project" value="InterPro"/>
</dbReference>
<dbReference type="GO" id="GO:0004300">
    <property type="term" value="F:enoyl-CoA hydratase activity"/>
    <property type="evidence" value="ECO:0007669"/>
    <property type="project" value="UniProtKB-EC"/>
</dbReference>
<feature type="compositionally biased region" description="Polar residues" evidence="33">
    <location>
        <begin position="1035"/>
        <end position="1053"/>
    </location>
</feature>
<keyword evidence="20" id="KW-0496">Mitochondrion</keyword>
<dbReference type="PANTHER" id="PTHR10314">
    <property type="entry name" value="CYSTATHIONINE BETA-SYNTHASE"/>
    <property type="match status" value="1"/>
</dbReference>
<dbReference type="InterPro" id="IPR018957">
    <property type="entry name" value="Znf_C3HC4_RING-type"/>
</dbReference>
<dbReference type="Gene3D" id="3.40.50.1100">
    <property type="match status" value="2"/>
</dbReference>
<evidence type="ECO:0000256" key="25">
    <source>
        <dbReference type="ARBA" id="ARBA00058228"/>
    </source>
</evidence>
<evidence type="ECO:0000256" key="11">
    <source>
        <dbReference type="ARBA" id="ARBA00022679"/>
    </source>
</evidence>
<dbReference type="InterPro" id="IPR036028">
    <property type="entry name" value="SH3-like_dom_sf"/>
</dbReference>
<evidence type="ECO:0000256" key="12">
    <source>
        <dbReference type="ARBA" id="ARBA00022723"/>
    </source>
</evidence>
<keyword evidence="17" id="KW-0663">Pyridoxal phosphate</keyword>
<proteinExistence type="inferred from homology"/>
<dbReference type="CDD" id="cd06558">
    <property type="entry name" value="crotonase-like"/>
    <property type="match status" value="1"/>
</dbReference>
<dbReference type="Gene3D" id="3.30.40.10">
    <property type="entry name" value="Zinc/RING finger domain, C3HC4 (zinc finger)"/>
    <property type="match status" value="1"/>
</dbReference>
<keyword evidence="10" id="KW-0028">Amino-acid biosynthesis</keyword>
<evidence type="ECO:0000256" key="13">
    <source>
        <dbReference type="ARBA" id="ARBA00022771"/>
    </source>
</evidence>
<sequence length="1974" mass="215081">MPPGEGEQKLTYSPTRVVEVGESRSRNGQLTLIGDGLEEGARRDHPRSNGSPRISPGQARREPFLPRDCYARLASNLPVAAAATDGAFDALRQRATGIGRDADKNPGAAHSQGPHPADEGPLVNPPDPASNQPPSNNGAPIQLTLLPPTLRRTAASRFKRNSTFVAIVTMNVFRSLRPVAARVPFQRSTLPLVVRAYSSKSYEYIQVSTPKPGVGQVTLNRPKALNALCTPLINELNEALNDFNAADDTSVIVLTGSQKAFAAGADIKEMAPLTFSEAYTKSFIESWSLLTTQIKKPIIAAVSGHALGGGCELAMMCDLIYCTENANFGQPEIKLGTIPGAGGSQRLTRAIGKAKAMELILTGKSFSGAEAERWGIAARTFPTYEALMEETLKLAETIAGYSKVAVQACKEVVNKSQDLPLRDGVEFERRVFHSLFGSQDQKIGMKAFAEKKKAEWTHSEHAKFDTLGQEIAKIESSQWPAEPELLVHTLDPCNPISASYPELSGAGGKARVAVHGIIRHHLQRLWASKPLQPRRQPRKEQPQSPHGGSCQPRPEVDSDNSASPPRFLFSHTIPVASLDLEKELTCSICTELLYQPLTLLDCLHTFCGACLKEWFSFQAAKAARSPTLPSPSDTIFTCPSCRSAVRDTRHNATVVTLLDMYVAANPAKARSAEDKEEMAKKYKPGDQVLPKVATRERTAEEEREEEEDRRLLDEVREMSLREAATGVPQPLRPRRRGESRSADGRSRSSRNHSADGHSRRTREGSRRPRRDDSASQSSGHVTEERERRRRDLSEGGHRQVEHQTSLRSLIGSADMTERDIEREIEDFARQIQEEGLLDGLDLDNIDLTRDDELARRITEAYRRRQRERSRQEAARRTNSSGQNGGSRPAESSSPDSRLRAPSTGRAGSRPGSGSRSASGSSQPEDRSRPPPSNTATLDARNPTRRARSRTSSGSRSSTTPVFPTISDTRPAARSQTDLALRTRTSDPTTGRHSFSEGRSSSTPSVPAASHAPTELPASTSSGNHASFASRVPRWNPTTEESPATSSEPMSTQPLRPHRPSDLAIVHSAVSSPVTSPSGHGHQRTRSQLYPEPSISCSRCGKGHIEYDVHYNCAICSGGQWNMCLDCYRAGKGCLYWFGFGYGAWTKWGKARRQDESLAPPHMLTACRYHPPPSVPGGADGRKTLTTDDPRGRLETGTFCANCFAWTNNCYWRCDVCNEGDWGFCNDCVNQGRSCTHMLLPLTHEASQSLSRPRSPRSPGRPPTATVLLGPQASSIGPFKPLTFRTRCDVCQDGISPLQVRYHCFSCTSVLVPDAPPGDYDICASCYNELVSQGRISAENGHSGWRRCLNGHRMAVIGFVDGKVGQWRFVERDIVGGRVLRSEPYQGQGPEHGDQGLQVWSWRRGEENWERLVTKDVAATAPGVAGSVTYTQNFPPDGGLGLRAHARWSWYPKEGAEDELLFPKGAEVREIEDVNGDWFFGTYMGAKGLFPAPILKTRTWNNCGTRAVGGLRSLGVHYGAAPASRRVPANDVIAPCAGMDAPVAPHHRLIHSSPTAAGLVSVLCICHLAHVLLAAVRAPARPIDNSCSFRVSYDHDRVHTCAPAIMFRHSARRLAVAAAKAAEPSAHTLAVSKAQGIAKGLTGAIGNTPLIRLNRLSDETGCEVLGKAEFMNPGGSVKDRAALYVVKDAEERGLLRPGGTVVEGTAGNTGIGLAHVCRSRGYKLVIYMPNTQSQGKIDLLRLLGAEVYPVPAVAFDNPENYNHQARRHAERLDNAVWTNQFDNTANRRAHIETTGPEIWAQTEGRVDAFTCATGTAGTLAGVTRYLKDASGGRVKSFLADPPGSVLHSYISSGGKLIERTGSSITEGIGQGRITDNLQPDIGLVDGSLHISDEKSIEMVYRCLDEEGLYLGASSSLNVVAAKEVAEKLGKGHTVVTMLCDGAYRYADRLFSRKWLVEKKLIGAIPKHLEKYIVLP</sequence>
<feature type="region of interest" description="Disordered" evidence="33">
    <location>
        <begin position="529"/>
        <end position="563"/>
    </location>
</feature>
<reference evidence="35 38" key="4">
    <citation type="journal article" date="2024" name="Microbiol. Resour. Announc.">
        <title>Genome annotations for the ascomycete fungi Trichoderma harzianum, Trichoderma aggressivum, and Purpureocillium lilacinum.</title>
        <authorList>
            <person name="Beijen E.P.W."/>
            <person name="Ohm R.A."/>
        </authorList>
    </citation>
    <scope>NUCLEOTIDE SEQUENCE [LARGE SCALE GENOMIC DNA]</scope>
    <source>
        <strain evidence="35 38">CBS 150709</strain>
    </source>
</reference>
<reference evidence="36" key="1">
    <citation type="submission" date="2015-05" db="EMBL/GenBank/DDBJ databases">
        <authorList>
            <person name="Wang D.B."/>
            <person name="Wang M."/>
        </authorList>
    </citation>
    <scope>NUCLEOTIDE SEQUENCE</scope>
    <source>
        <strain evidence="36">36-1</strain>
    </source>
</reference>
<dbReference type="FunFam" id="1.10.12.10:FF:000001">
    <property type="entry name" value="Probable enoyl-CoA hydratase, mitochondrial"/>
    <property type="match status" value="1"/>
</dbReference>
<feature type="region of interest" description="Disordered" evidence="33">
    <location>
        <begin position="1"/>
        <end position="63"/>
    </location>
</feature>
<dbReference type="EMBL" id="JAWRVI010000008">
    <property type="protein sequence ID" value="KAK4092465.1"/>
    <property type="molecule type" value="Genomic_DNA"/>
</dbReference>
<dbReference type="GO" id="GO:0006631">
    <property type="term" value="P:fatty acid metabolic process"/>
    <property type="evidence" value="ECO:0007669"/>
    <property type="project" value="UniProtKB-KW"/>
</dbReference>
<evidence type="ECO:0000256" key="33">
    <source>
        <dbReference type="SAM" id="MobiDB-lite"/>
    </source>
</evidence>
<evidence type="ECO:0000256" key="1">
    <source>
        <dbReference type="ARBA" id="ARBA00001933"/>
    </source>
</evidence>
<dbReference type="InterPro" id="IPR001753">
    <property type="entry name" value="Enoyl-CoA_hydra/iso"/>
</dbReference>
<evidence type="ECO:0000256" key="16">
    <source>
        <dbReference type="ARBA" id="ARBA00022843"/>
    </source>
</evidence>
<evidence type="ECO:0000256" key="6">
    <source>
        <dbReference type="ARBA" id="ARBA00008649"/>
    </source>
</evidence>
<feature type="compositionally biased region" description="Basic and acidic residues" evidence="33">
    <location>
        <begin position="861"/>
        <end position="875"/>
    </location>
</feature>
<dbReference type="EMBL" id="LCWV01000003">
    <property type="protein sequence ID" value="PWI74764.1"/>
    <property type="molecule type" value="Genomic_DNA"/>
</dbReference>
<dbReference type="InterPro" id="IPR029045">
    <property type="entry name" value="ClpP/crotonase-like_dom_sf"/>
</dbReference>
<evidence type="ECO:0000313" key="37">
    <source>
        <dbReference type="Proteomes" id="UP000245956"/>
    </source>
</evidence>
<feature type="compositionally biased region" description="Polar residues" evidence="33">
    <location>
        <begin position="985"/>
        <end position="1004"/>
    </location>
</feature>
<dbReference type="Gene3D" id="3.30.60.90">
    <property type="match status" value="1"/>
</dbReference>